<proteinExistence type="predicted"/>
<gene>
    <name evidence="2" type="ORF">SLS63_009123</name>
</gene>
<accession>A0ABR1P0K2</accession>
<evidence type="ECO:0000313" key="3">
    <source>
        <dbReference type="Proteomes" id="UP001430848"/>
    </source>
</evidence>
<evidence type="ECO:0000256" key="1">
    <source>
        <dbReference type="SAM" id="MobiDB-lite"/>
    </source>
</evidence>
<sequence>MSSFVVGNPPPSAPSAMRKRGPGSVANPFGQIEAERAAKRPANASTRSDLMSGDAAFTHGGMIVRNANEGPASSEGERLDSLSPGEVEDDAAGNSIEPAHFKSEQASIEMTRPLASENYKNARSTRAPVTDGPWARPRSESTDRSAHGGYRQIQGGFNPGEYGVRCGACRRSRLHRTRDCHVPSKDGTVPICPFHDCSVLHPHGPQSHPLDGHTDYDPVARVKVPLYCITVLKYKQAVRDNHAAKIRSMLGPLFKNLVIDRRRKPCCRVVSKELCPINLTIQYSVEFCQGKMPRELEGIWPYTIRDATDPAICAKLQHFDELGWKGMPEGELEFKSWEEIKFEYGKGIIPPQIRSKHMPRHQTSMAMPTAAGLGDTEAHLHASGADFEPQNVHEDGDGHGSLVQEGAVQSQDPAKMDVIIQMLGTLTENVDANSKQLAANSEQLASLSEQVAALSTLTEKVDVNSEQLAALSEQVAVLSPLPEKVDGLFEKKKEVLYRILDSLP</sequence>
<reference evidence="2 3" key="1">
    <citation type="submission" date="2024-02" db="EMBL/GenBank/DDBJ databases">
        <title>De novo assembly and annotation of 12 fungi associated with fruit tree decline syndrome in Ontario, Canada.</title>
        <authorList>
            <person name="Sulman M."/>
            <person name="Ellouze W."/>
            <person name="Ilyukhin E."/>
        </authorList>
    </citation>
    <scope>NUCLEOTIDE SEQUENCE [LARGE SCALE GENOMIC DNA]</scope>
    <source>
        <strain evidence="2 3">M169</strain>
    </source>
</reference>
<comment type="caution">
    <text evidence="2">The sequence shown here is derived from an EMBL/GenBank/DDBJ whole genome shotgun (WGS) entry which is preliminary data.</text>
</comment>
<organism evidence="2 3">
    <name type="scientific">Diaporthe eres</name>
    <name type="common">Phomopsis oblonga</name>
    <dbReference type="NCBI Taxonomy" id="83184"/>
    <lineage>
        <taxon>Eukaryota</taxon>
        <taxon>Fungi</taxon>
        <taxon>Dikarya</taxon>
        <taxon>Ascomycota</taxon>
        <taxon>Pezizomycotina</taxon>
        <taxon>Sordariomycetes</taxon>
        <taxon>Sordariomycetidae</taxon>
        <taxon>Diaporthales</taxon>
        <taxon>Diaporthaceae</taxon>
        <taxon>Diaporthe</taxon>
        <taxon>Diaporthe eres species complex</taxon>
    </lineage>
</organism>
<feature type="region of interest" description="Disordered" evidence="1">
    <location>
        <begin position="1"/>
        <end position="100"/>
    </location>
</feature>
<protein>
    <submittedName>
        <fullName evidence="2">Uncharacterized protein</fullName>
    </submittedName>
</protein>
<evidence type="ECO:0000313" key="2">
    <source>
        <dbReference type="EMBL" id="KAK7722849.1"/>
    </source>
</evidence>
<dbReference type="EMBL" id="JAKNSF020000064">
    <property type="protein sequence ID" value="KAK7722849.1"/>
    <property type="molecule type" value="Genomic_DNA"/>
</dbReference>
<name>A0ABR1P0K2_DIAER</name>
<feature type="region of interest" description="Disordered" evidence="1">
    <location>
        <begin position="119"/>
        <end position="154"/>
    </location>
</feature>
<dbReference type="Proteomes" id="UP001430848">
    <property type="component" value="Unassembled WGS sequence"/>
</dbReference>
<feature type="compositionally biased region" description="Basic and acidic residues" evidence="1">
    <location>
        <begin position="137"/>
        <end position="146"/>
    </location>
</feature>
<keyword evidence="3" id="KW-1185">Reference proteome</keyword>